<dbReference type="RefSeq" id="XP_007514098.1">
    <property type="nucleotide sequence ID" value="XM_007514036.1"/>
</dbReference>
<feature type="domain" description="RRM" evidence="4">
    <location>
        <begin position="222"/>
        <end position="305"/>
    </location>
</feature>
<feature type="region of interest" description="Disordered" evidence="3">
    <location>
        <begin position="394"/>
        <end position="428"/>
    </location>
</feature>
<dbReference type="SMART" id="SM00360">
    <property type="entry name" value="RRM"/>
    <property type="match status" value="2"/>
</dbReference>
<dbReference type="InterPro" id="IPR035979">
    <property type="entry name" value="RBD_domain_sf"/>
</dbReference>
<evidence type="ECO:0000259" key="4">
    <source>
        <dbReference type="PROSITE" id="PS50102"/>
    </source>
</evidence>
<feature type="compositionally biased region" description="Basic and acidic residues" evidence="3">
    <location>
        <begin position="135"/>
        <end position="150"/>
    </location>
</feature>
<dbReference type="PANTHER" id="PTHR23236">
    <property type="entry name" value="EUKARYOTIC TRANSLATION INITIATION FACTOR 4B/4H"/>
    <property type="match status" value="1"/>
</dbReference>
<feature type="region of interest" description="Disordered" evidence="3">
    <location>
        <begin position="1"/>
        <end position="78"/>
    </location>
</feature>
<evidence type="ECO:0000256" key="3">
    <source>
        <dbReference type="SAM" id="MobiDB-lite"/>
    </source>
</evidence>
<feature type="compositionally biased region" description="Basic and acidic residues" evidence="3">
    <location>
        <begin position="159"/>
        <end position="169"/>
    </location>
</feature>
<dbReference type="AlphaFoldDB" id="K8ESY2"/>
<feature type="domain" description="RRM" evidence="4">
    <location>
        <begin position="318"/>
        <end position="395"/>
    </location>
</feature>
<dbReference type="eggNOG" id="KOG0118">
    <property type="taxonomic scope" value="Eukaryota"/>
</dbReference>
<sequence>MVVLDEEADADDDENKKVKKKSKEHRKEKTVKKRTIDNSQEKKRKKDEEEQQQQQGEKGKEKKRKIRQTRTEAASAKVEELNILSSEMTCRICEQTLVAKKFSAKQLLKAKPACMECSKKRAEMAATNGGGGKNVKPERLKKMTKREKLDAAIQRRKQQREEKRKRNEGAADNDNDDGEKKDEREDDPAAAGEDAQKEFVPAKMVPSKTERDVDESDEVAQRSMYCGGIPFHKTDEDIRAAFDEEGLDVDSVDCMVFADSGRFRGIAIITFHNVADRDEALKFDGEDWEGFVMVCKPYKVKKADADTKDPPKKIDGQRVVFVANLDYSVTEDLLRETFAQGSEIKEIRMGLDKDTQDFKGFAHIELVSDGDLARALKKNGKELLGREMKVAYATERRKNPTASFGKGGGEGGQMKKRSKKSSGNIERK</sequence>
<dbReference type="KEGG" id="bpg:Bathy03g05740"/>
<dbReference type="InterPro" id="IPR012677">
    <property type="entry name" value="Nucleotide-bd_a/b_plait_sf"/>
</dbReference>
<gene>
    <name evidence="5" type="ORF">Bathy03g05740</name>
</gene>
<evidence type="ECO:0000256" key="2">
    <source>
        <dbReference type="PROSITE-ProRule" id="PRU00176"/>
    </source>
</evidence>
<dbReference type="EMBL" id="FO082276">
    <property type="protein sequence ID" value="CCO15535.1"/>
    <property type="molecule type" value="Genomic_DNA"/>
</dbReference>
<dbReference type="InterPro" id="IPR000504">
    <property type="entry name" value="RRM_dom"/>
</dbReference>
<dbReference type="Proteomes" id="UP000198341">
    <property type="component" value="Chromosome 3"/>
</dbReference>
<dbReference type="GeneID" id="19017111"/>
<dbReference type="GO" id="GO:0003723">
    <property type="term" value="F:RNA binding"/>
    <property type="evidence" value="ECO:0007669"/>
    <property type="project" value="UniProtKB-UniRule"/>
</dbReference>
<organism evidence="5 6">
    <name type="scientific">Bathycoccus prasinos</name>
    <dbReference type="NCBI Taxonomy" id="41875"/>
    <lineage>
        <taxon>Eukaryota</taxon>
        <taxon>Viridiplantae</taxon>
        <taxon>Chlorophyta</taxon>
        <taxon>Mamiellophyceae</taxon>
        <taxon>Mamiellales</taxon>
        <taxon>Bathycoccaceae</taxon>
        <taxon>Bathycoccus</taxon>
    </lineage>
</organism>
<keyword evidence="1 2" id="KW-0694">RNA-binding</keyword>
<feature type="compositionally biased region" description="Acidic residues" evidence="3">
    <location>
        <begin position="1"/>
        <end position="13"/>
    </location>
</feature>
<keyword evidence="6" id="KW-1185">Reference proteome</keyword>
<accession>K8ESY2</accession>
<dbReference type="OrthoDB" id="439808at2759"/>
<name>K8ESY2_9CHLO</name>
<dbReference type="SUPFAM" id="SSF54928">
    <property type="entry name" value="RNA-binding domain, RBD"/>
    <property type="match status" value="2"/>
</dbReference>
<dbReference type="PANTHER" id="PTHR23236:SF108">
    <property type="entry name" value="OS03G0123200 PROTEIN"/>
    <property type="match status" value="1"/>
</dbReference>
<dbReference type="Pfam" id="PF00076">
    <property type="entry name" value="RRM_1"/>
    <property type="match status" value="2"/>
</dbReference>
<dbReference type="STRING" id="41875.K8ESY2"/>
<feature type="region of interest" description="Disordered" evidence="3">
    <location>
        <begin position="122"/>
        <end position="218"/>
    </location>
</feature>
<reference evidence="5 6" key="1">
    <citation type="submission" date="2011-10" db="EMBL/GenBank/DDBJ databases">
        <authorList>
            <person name="Genoscope - CEA"/>
        </authorList>
    </citation>
    <scope>NUCLEOTIDE SEQUENCE [LARGE SCALE GENOMIC DNA]</scope>
    <source>
        <strain evidence="5 6">RCC 1105</strain>
    </source>
</reference>
<protein>
    <recommendedName>
        <fullName evidence="4">RRM domain-containing protein</fullName>
    </recommendedName>
</protein>
<evidence type="ECO:0000256" key="1">
    <source>
        <dbReference type="ARBA" id="ARBA00022884"/>
    </source>
</evidence>
<evidence type="ECO:0000313" key="5">
    <source>
        <dbReference type="EMBL" id="CCO15535.1"/>
    </source>
</evidence>
<dbReference type="Gene3D" id="3.30.70.330">
    <property type="match status" value="2"/>
</dbReference>
<proteinExistence type="predicted"/>
<dbReference type="PROSITE" id="PS50102">
    <property type="entry name" value="RRM"/>
    <property type="match status" value="2"/>
</dbReference>
<evidence type="ECO:0000313" key="6">
    <source>
        <dbReference type="Proteomes" id="UP000198341"/>
    </source>
</evidence>
<feature type="compositionally biased region" description="Basic residues" evidence="3">
    <location>
        <begin position="17"/>
        <end position="33"/>
    </location>
</feature>